<evidence type="ECO:0000313" key="2">
    <source>
        <dbReference type="Proteomes" id="UP001597526"/>
    </source>
</evidence>
<name>A0ABW5MWL5_9FLAO</name>
<gene>
    <name evidence="1" type="ORF">ACFSQJ_11310</name>
</gene>
<dbReference type="PROSITE" id="PS51257">
    <property type="entry name" value="PROKAR_LIPOPROTEIN"/>
    <property type="match status" value="1"/>
</dbReference>
<accession>A0ABW5MWL5</accession>
<sequence length="152" mass="17835">MRKLVFISIFLFLSCKTSYRSPYLIPYKIKESPTKISRHGDFERIPYRDRYIYFMTAYFKTFDSQATCSNCQVIAIRYPQSYDLLKTIQVESQNFGRIPLAIHLNQVGAFDHQESLFIKEITSNVSKSKIDSVKNDKIRIVIDKDVRVKLGF</sequence>
<dbReference type="EMBL" id="JBHULB010000014">
    <property type="protein sequence ID" value="MFD2587522.1"/>
    <property type="molecule type" value="Genomic_DNA"/>
</dbReference>
<evidence type="ECO:0000313" key="1">
    <source>
        <dbReference type="EMBL" id="MFD2587522.1"/>
    </source>
</evidence>
<comment type="caution">
    <text evidence="1">The sequence shown here is derived from an EMBL/GenBank/DDBJ whole genome shotgun (WGS) entry which is preliminary data.</text>
</comment>
<evidence type="ECO:0008006" key="3">
    <source>
        <dbReference type="Google" id="ProtNLM"/>
    </source>
</evidence>
<dbReference type="Proteomes" id="UP001597526">
    <property type="component" value="Unassembled WGS sequence"/>
</dbReference>
<proteinExistence type="predicted"/>
<keyword evidence="2" id="KW-1185">Reference proteome</keyword>
<reference evidence="2" key="1">
    <citation type="journal article" date="2019" name="Int. J. Syst. Evol. Microbiol.">
        <title>The Global Catalogue of Microorganisms (GCM) 10K type strain sequencing project: providing services to taxonomists for standard genome sequencing and annotation.</title>
        <authorList>
            <consortium name="The Broad Institute Genomics Platform"/>
            <consortium name="The Broad Institute Genome Sequencing Center for Infectious Disease"/>
            <person name="Wu L."/>
            <person name="Ma J."/>
        </authorList>
    </citation>
    <scope>NUCLEOTIDE SEQUENCE [LARGE SCALE GENOMIC DNA]</scope>
    <source>
        <strain evidence="2">KCTC 52368</strain>
    </source>
</reference>
<protein>
    <recommendedName>
        <fullName evidence="3">Lipoprotein</fullName>
    </recommendedName>
</protein>
<dbReference type="RefSeq" id="WP_377767060.1">
    <property type="nucleotide sequence ID" value="NZ_JBHULB010000014.1"/>
</dbReference>
<organism evidence="1 2">
    <name type="scientific">Croceitalea marina</name>
    <dbReference type="NCBI Taxonomy" id="1775166"/>
    <lineage>
        <taxon>Bacteria</taxon>
        <taxon>Pseudomonadati</taxon>
        <taxon>Bacteroidota</taxon>
        <taxon>Flavobacteriia</taxon>
        <taxon>Flavobacteriales</taxon>
        <taxon>Flavobacteriaceae</taxon>
        <taxon>Croceitalea</taxon>
    </lineage>
</organism>